<dbReference type="Pfam" id="PF00775">
    <property type="entry name" value="Dioxygenase_C"/>
    <property type="match status" value="1"/>
</dbReference>
<dbReference type="HOGENOM" id="CLU_046727_0_0_6"/>
<dbReference type="CDD" id="cd03460">
    <property type="entry name" value="1_2-CTD"/>
    <property type="match status" value="1"/>
</dbReference>
<comment type="pathway">
    <text evidence="3">Aromatic compound metabolism; beta-ketoadipate pathway; 5-oxo-4,5-dihydro-2-furylacetate from catechol: step 1/3.</text>
</comment>
<keyword evidence="8 13" id="KW-0223">Dioxygenase</keyword>
<name>I4CSM5_STUST</name>
<dbReference type="UniPathway" id="UPA00157">
    <property type="reaction ID" value="UER00258"/>
</dbReference>
<evidence type="ECO:0000256" key="8">
    <source>
        <dbReference type="ARBA" id="ARBA00022964"/>
    </source>
</evidence>
<sequence length="357" mass="39129">MTVKISHSPEIQKFFKEASGFNNDEGSRRMKTVVNRILIDTAKIIEDLEITQDEFWKAVDYLNRLGGRHEAGLLVAGLGLEHFLDLLEDAKDQQQGLTGGTPRTIEGPLYVAGAPIAQGVTRMDDGSEDDVATTMFLQGRVTGPDGKPLAGAVVDLWHANTNGNYSYFDKSQSDYNLRRRIVTDENGCYRARSIVPSGYGCSPDGPTQEVLDTLGRHGQRPAHIHFFISAPGYRHLTTQINLAGDKYLWDDFAYATRDGLVGDIRFIDTPKPHAAAACKAASPRSTSTSSCRKRPRRRPNSAARVRGLCRRRKAGMSAPATDGSAAPTINAVRRVPLCCRATETIHLQQEPSGHCHG</sequence>
<dbReference type="SUPFAM" id="SSF49482">
    <property type="entry name" value="Aromatic compound dioxygenase"/>
    <property type="match status" value="1"/>
</dbReference>
<evidence type="ECO:0000256" key="2">
    <source>
        <dbReference type="ARBA" id="ARBA00001965"/>
    </source>
</evidence>
<dbReference type="InterPro" id="IPR015889">
    <property type="entry name" value="Intradiol_dOase_core"/>
</dbReference>
<comment type="cofactor">
    <cofactor evidence="2">
        <name>Fe(3+)</name>
        <dbReference type="ChEBI" id="CHEBI:29034"/>
    </cofactor>
</comment>
<dbReference type="GO" id="GO:0019614">
    <property type="term" value="P:catechol-containing compound catabolic process"/>
    <property type="evidence" value="ECO:0007669"/>
    <property type="project" value="InterPro"/>
</dbReference>
<dbReference type="AlphaFoldDB" id="I4CSM5"/>
<accession>I4CSM5</accession>
<dbReference type="PROSITE" id="PS00083">
    <property type="entry name" value="INTRADIOL_DIOXYGENAS"/>
    <property type="match status" value="1"/>
</dbReference>
<dbReference type="NCBIfam" id="TIGR02439">
    <property type="entry name" value="catechol_proteo"/>
    <property type="match status" value="1"/>
</dbReference>
<dbReference type="GO" id="GO:0042952">
    <property type="term" value="P:beta-ketoadipate pathway"/>
    <property type="evidence" value="ECO:0007669"/>
    <property type="project" value="UniProtKB-UniPathway"/>
</dbReference>
<dbReference type="InterPro" id="IPR012801">
    <property type="entry name" value="Cchol_dOase_prob"/>
</dbReference>
<dbReference type="GO" id="GO:0008199">
    <property type="term" value="F:ferric iron binding"/>
    <property type="evidence" value="ECO:0007669"/>
    <property type="project" value="InterPro"/>
</dbReference>
<feature type="domain" description="Intradiol ring-cleavage dioxygenases" evidence="12">
    <location>
        <begin position="137"/>
        <end position="165"/>
    </location>
</feature>
<evidence type="ECO:0000313" key="13">
    <source>
        <dbReference type="EMBL" id="AFM33082.1"/>
    </source>
</evidence>
<dbReference type="Gene3D" id="2.60.130.10">
    <property type="entry name" value="Aromatic compound dioxygenase"/>
    <property type="match status" value="1"/>
</dbReference>
<dbReference type="Proteomes" id="UP000006063">
    <property type="component" value="Chromosome"/>
</dbReference>
<evidence type="ECO:0000313" key="14">
    <source>
        <dbReference type="Proteomes" id="UP000006063"/>
    </source>
</evidence>
<dbReference type="PANTHER" id="PTHR33711:SF7">
    <property type="entry name" value="INTRADIOL RING-CLEAVAGE DIOXYGENASES DOMAIN-CONTAINING PROTEIN-RELATED"/>
    <property type="match status" value="1"/>
</dbReference>
<dbReference type="PATRIC" id="fig|1196835.3.peg.1842"/>
<dbReference type="InterPro" id="IPR007535">
    <property type="entry name" value="Catechol_dOase_N"/>
</dbReference>
<dbReference type="InterPro" id="IPR000627">
    <property type="entry name" value="Intradiol_dOase_C"/>
</dbReference>
<protein>
    <recommendedName>
        <fullName evidence="5">catechol 1,2-dioxygenase</fullName>
        <ecNumber evidence="5">1.13.11.1</ecNumber>
    </recommendedName>
</protein>
<evidence type="ECO:0000256" key="5">
    <source>
        <dbReference type="ARBA" id="ARBA00013118"/>
    </source>
</evidence>
<dbReference type="EC" id="1.13.11.1" evidence="5"/>
<comment type="similarity">
    <text evidence="4">Belongs to the intradiol ring-cleavage dioxygenase family.</text>
</comment>
<reference evidence="13 14" key="1">
    <citation type="journal article" date="2012" name="J. Bacteriol.">
        <title>Complete Genome Sequence of the Naphthalene-Degrading Bacterium Pseudomonas stutzeri AN10 (CCUG 29243).</title>
        <authorList>
            <person name="Brunet-Galmes I."/>
            <person name="Busquets A."/>
            <person name="Pena A."/>
            <person name="Gomila M."/>
            <person name="Nogales B."/>
            <person name="Garcia-Valdes E."/>
            <person name="Lalucat J."/>
            <person name="Bennasar A."/>
            <person name="Bosch R."/>
        </authorList>
    </citation>
    <scope>NUCLEOTIDE SEQUENCE [LARGE SCALE GENOMIC DNA]</scope>
    <source>
        <strain evidence="13 14">CCUG 29243</strain>
    </source>
</reference>
<evidence type="ECO:0000256" key="6">
    <source>
        <dbReference type="ARBA" id="ARBA00022723"/>
    </source>
</evidence>
<proteinExistence type="inferred from homology"/>
<feature type="region of interest" description="Disordered" evidence="11">
    <location>
        <begin position="284"/>
        <end position="304"/>
    </location>
</feature>
<keyword evidence="7" id="KW-0058">Aromatic hydrocarbons catabolism</keyword>
<dbReference type="InterPro" id="IPR050770">
    <property type="entry name" value="Intradiol_RC_Dioxygenase"/>
</dbReference>
<keyword evidence="10" id="KW-0408">Iron</keyword>
<dbReference type="Pfam" id="PF04444">
    <property type="entry name" value="Dioxygenase_N"/>
    <property type="match status" value="1"/>
</dbReference>
<evidence type="ECO:0000256" key="1">
    <source>
        <dbReference type="ARBA" id="ARBA00001312"/>
    </source>
</evidence>
<dbReference type="eggNOG" id="COG3485">
    <property type="taxonomic scope" value="Bacteria"/>
</dbReference>
<evidence type="ECO:0000256" key="4">
    <source>
        <dbReference type="ARBA" id="ARBA00007825"/>
    </source>
</evidence>
<evidence type="ECO:0000256" key="7">
    <source>
        <dbReference type="ARBA" id="ARBA00022797"/>
    </source>
</evidence>
<dbReference type="KEGG" id="psc:A458_09190"/>
<keyword evidence="6" id="KW-0479">Metal-binding</keyword>
<evidence type="ECO:0000256" key="10">
    <source>
        <dbReference type="ARBA" id="ARBA00023004"/>
    </source>
</evidence>
<evidence type="ECO:0000256" key="3">
    <source>
        <dbReference type="ARBA" id="ARBA00004957"/>
    </source>
</evidence>
<dbReference type="GO" id="GO:0018576">
    <property type="term" value="F:catechol 1,2-dioxygenase activity"/>
    <property type="evidence" value="ECO:0007669"/>
    <property type="project" value="UniProtKB-EC"/>
</dbReference>
<keyword evidence="9" id="KW-0560">Oxidoreductase</keyword>
<evidence type="ECO:0000256" key="11">
    <source>
        <dbReference type="SAM" id="MobiDB-lite"/>
    </source>
</evidence>
<evidence type="ECO:0000256" key="9">
    <source>
        <dbReference type="ARBA" id="ARBA00023002"/>
    </source>
</evidence>
<evidence type="ECO:0000259" key="12">
    <source>
        <dbReference type="PROSITE" id="PS00083"/>
    </source>
</evidence>
<dbReference type="PANTHER" id="PTHR33711">
    <property type="entry name" value="DIOXYGENASE, PUTATIVE (AFU_ORTHOLOGUE AFUA_2G02910)-RELATED"/>
    <property type="match status" value="1"/>
</dbReference>
<gene>
    <name evidence="13" type="ORF">A458_09190</name>
</gene>
<comment type="catalytic activity">
    <reaction evidence="1">
        <text>catechol + O2 = cis,cis-muconate + 2 H(+)</text>
        <dbReference type="Rhea" id="RHEA:23852"/>
        <dbReference type="ChEBI" id="CHEBI:15378"/>
        <dbReference type="ChEBI" id="CHEBI:15379"/>
        <dbReference type="ChEBI" id="CHEBI:18135"/>
        <dbReference type="ChEBI" id="CHEBI:32379"/>
        <dbReference type="EC" id="1.13.11.1"/>
    </reaction>
</comment>
<organism evidence="13 14">
    <name type="scientific">Stutzerimonas stutzeri CCUG 29243</name>
    <dbReference type="NCBI Taxonomy" id="1196835"/>
    <lineage>
        <taxon>Bacteria</taxon>
        <taxon>Pseudomonadati</taxon>
        <taxon>Pseudomonadota</taxon>
        <taxon>Gammaproteobacteria</taxon>
        <taxon>Pseudomonadales</taxon>
        <taxon>Pseudomonadaceae</taxon>
        <taxon>Stutzerimonas</taxon>
    </lineage>
</organism>
<dbReference type="EMBL" id="CP003677">
    <property type="protein sequence ID" value="AFM33082.1"/>
    <property type="molecule type" value="Genomic_DNA"/>
</dbReference>